<dbReference type="GO" id="GO:0005243">
    <property type="term" value="F:gap junction channel activity"/>
    <property type="evidence" value="ECO:0007669"/>
    <property type="project" value="TreeGrafter"/>
</dbReference>
<keyword evidence="6" id="KW-0303">Gap junction</keyword>
<proteinExistence type="inferred from homology"/>
<keyword evidence="7" id="KW-0965">Cell junction</keyword>
<dbReference type="Pfam" id="PF00876">
    <property type="entry name" value="Innexin"/>
    <property type="match status" value="1"/>
</dbReference>
<sequence>MFKLLANLRSFLKSRNVTTDSVVFRMHNVFTTTLLMSCSLVITANQFVGNPIYCLGDIKAYKNFINTFCWITSTFTMPDAYQRQVGKEVAAYGVANDFGRIEDRRYHTYYQWVCFVLFFQALLCYTPGFLWKIFEGGLMNTLVMGLNLGICSEKEKDAKKKAILGYLKRYIHNHNLYAIRYWFCELLCFINIIGQLYLMDRFFDGEFLTYGWKVLNMSSDNQENRMDPMVYIFPRMTKCTFHKFGPSGSIQLHDSLCLLPLNIVNEKTYIFIWFWYAILLALLTLLLIYRIAIIFYPRVRSKLMKARNRAIPYEVCESITRNCGFGDWWVLYVLGMNMDPLIYREIIMELSKKIDPHSNRLTH</sequence>
<keyword evidence="3 12" id="KW-0813">Transport</keyword>
<gene>
    <name evidence="12" type="primary">inx</name>
    <name evidence="13" type="ORF">g.43763</name>
</gene>
<evidence type="ECO:0000256" key="3">
    <source>
        <dbReference type="ARBA" id="ARBA00022448"/>
    </source>
</evidence>
<dbReference type="PANTHER" id="PTHR11893:SF39">
    <property type="entry name" value="INNEXIN INX1"/>
    <property type="match status" value="1"/>
</dbReference>
<accession>A0A1B6FA42</accession>
<dbReference type="PANTHER" id="PTHR11893">
    <property type="entry name" value="INNEXIN"/>
    <property type="match status" value="1"/>
</dbReference>
<dbReference type="PROSITE" id="PS51013">
    <property type="entry name" value="PANNEXIN"/>
    <property type="match status" value="1"/>
</dbReference>
<name>A0A1B6FA42_9HEMI</name>
<dbReference type="EMBL" id="GECZ01022669">
    <property type="protein sequence ID" value="JAS47100.1"/>
    <property type="molecule type" value="Transcribed_RNA"/>
</dbReference>
<feature type="transmembrane region" description="Helical" evidence="12">
    <location>
        <begin position="109"/>
        <end position="128"/>
    </location>
</feature>
<dbReference type="PRINTS" id="PR01262">
    <property type="entry name" value="INNEXIN"/>
</dbReference>
<evidence type="ECO:0000256" key="8">
    <source>
        <dbReference type="ARBA" id="ARBA00022989"/>
    </source>
</evidence>
<evidence type="ECO:0000256" key="11">
    <source>
        <dbReference type="ARBA" id="ARBA00023303"/>
    </source>
</evidence>
<dbReference type="AlphaFoldDB" id="A0A1B6FA42"/>
<keyword evidence="10 12" id="KW-0472">Membrane</keyword>
<keyword evidence="8 12" id="KW-1133">Transmembrane helix</keyword>
<evidence type="ECO:0000256" key="9">
    <source>
        <dbReference type="ARBA" id="ARBA00023065"/>
    </source>
</evidence>
<evidence type="ECO:0000256" key="12">
    <source>
        <dbReference type="RuleBase" id="RU010713"/>
    </source>
</evidence>
<keyword evidence="9 12" id="KW-0406">Ion transport</keyword>
<keyword evidence="4" id="KW-1003">Cell membrane</keyword>
<comment type="caution">
    <text evidence="12">Lacks conserved residue(s) required for the propagation of feature annotation.</text>
</comment>
<evidence type="ECO:0000256" key="6">
    <source>
        <dbReference type="ARBA" id="ARBA00022868"/>
    </source>
</evidence>
<comment type="similarity">
    <text evidence="12">Belongs to the pannexin family.</text>
</comment>
<evidence type="ECO:0000313" key="13">
    <source>
        <dbReference type="EMBL" id="JAS47100.1"/>
    </source>
</evidence>
<keyword evidence="11 12" id="KW-0407">Ion channel</keyword>
<evidence type="ECO:0000256" key="7">
    <source>
        <dbReference type="ARBA" id="ARBA00022949"/>
    </source>
</evidence>
<comment type="function">
    <text evidence="12">Structural component of the gap junctions.</text>
</comment>
<evidence type="ECO:0000256" key="10">
    <source>
        <dbReference type="ARBA" id="ARBA00023136"/>
    </source>
</evidence>
<evidence type="ECO:0000256" key="1">
    <source>
        <dbReference type="ARBA" id="ARBA00004610"/>
    </source>
</evidence>
<protein>
    <recommendedName>
        <fullName evidence="12">Innexin</fullName>
    </recommendedName>
</protein>
<feature type="transmembrane region" description="Helical" evidence="12">
    <location>
        <begin position="178"/>
        <end position="198"/>
    </location>
</feature>
<dbReference type="GO" id="GO:0005921">
    <property type="term" value="C:gap junction"/>
    <property type="evidence" value="ECO:0007669"/>
    <property type="project" value="UniProtKB-SubCell"/>
</dbReference>
<feature type="transmembrane region" description="Helical" evidence="12">
    <location>
        <begin position="270"/>
        <end position="296"/>
    </location>
</feature>
<evidence type="ECO:0000256" key="2">
    <source>
        <dbReference type="ARBA" id="ARBA00004651"/>
    </source>
</evidence>
<evidence type="ECO:0000256" key="5">
    <source>
        <dbReference type="ARBA" id="ARBA00022692"/>
    </source>
</evidence>
<dbReference type="GO" id="GO:0034220">
    <property type="term" value="P:monoatomic ion transmembrane transport"/>
    <property type="evidence" value="ECO:0007669"/>
    <property type="project" value="UniProtKB-KW"/>
</dbReference>
<comment type="subcellular location">
    <subcellularLocation>
        <location evidence="1">Cell junction</location>
        <location evidence="1">Gap junction</location>
    </subcellularLocation>
    <subcellularLocation>
        <location evidence="2 12">Cell membrane</location>
        <topology evidence="2 12">Multi-pass membrane protein</topology>
    </subcellularLocation>
</comment>
<organism evidence="13">
    <name type="scientific">Cuerna arida</name>
    <dbReference type="NCBI Taxonomy" id="1464854"/>
    <lineage>
        <taxon>Eukaryota</taxon>
        <taxon>Metazoa</taxon>
        <taxon>Ecdysozoa</taxon>
        <taxon>Arthropoda</taxon>
        <taxon>Hexapoda</taxon>
        <taxon>Insecta</taxon>
        <taxon>Pterygota</taxon>
        <taxon>Neoptera</taxon>
        <taxon>Paraneoptera</taxon>
        <taxon>Hemiptera</taxon>
        <taxon>Auchenorrhyncha</taxon>
        <taxon>Membracoidea</taxon>
        <taxon>Cicadellidae</taxon>
        <taxon>Cicadellinae</taxon>
        <taxon>Proconiini</taxon>
        <taxon>Cuerna</taxon>
    </lineage>
</organism>
<evidence type="ECO:0000256" key="4">
    <source>
        <dbReference type="ARBA" id="ARBA00022475"/>
    </source>
</evidence>
<dbReference type="GO" id="GO:0005886">
    <property type="term" value="C:plasma membrane"/>
    <property type="evidence" value="ECO:0007669"/>
    <property type="project" value="UniProtKB-SubCell"/>
</dbReference>
<keyword evidence="5 12" id="KW-0812">Transmembrane</keyword>
<dbReference type="InterPro" id="IPR000990">
    <property type="entry name" value="Innexin"/>
</dbReference>
<reference evidence="13" key="1">
    <citation type="submission" date="2015-11" db="EMBL/GenBank/DDBJ databases">
        <title>De novo transcriptome assembly of four potential Pierce s Disease insect vectors from Arizona vineyards.</title>
        <authorList>
            <person name="Tassone E.E."/>
        </authorList>
    </citation>
    <scope>NUCLEOTIDE SEQUENCE</scope>
</reference>